<dbReference type="OrthoDB" id="9968at2157"/>
<comment type="caution">
    <text evidence="9">The sequence shown here is derived from an EMBL/GenBank/DDBJ whole genome shotgun (WGS) entry which is preliminary data.</text>
</comment>
<evidence type="ECO:0000256" key="2">
    <source>
        <dbReference type="ARBA" id="ARBA00009152"/>
    </source>
</evidence>
<dbReference type="InterPro" id="IPR004013">
    <property type="entry name" value="PHP_dom"/>
</dbReference>
<dbReference type="EC" id="3.1.3.15" evidence="3"/>
<dbReference type="STRING" id="1324957.K933_12982"/>
<protein>
    <recommendedName>
        <fullName evidence="3">histidinol-phosphatase</fullName>
        <ecNumber evidence="3">3.1.3.15</ecNumber>
    </recommendedName>
</protein>
<dbReference type="InterPro" id="IPR016195">
    <property type="entry name" value="Pol/histidinol_Pase-like"/>
</dbReference>
<dbReference type="InterPro" id="IPR010140">
    <property type="entry name" value="Histidinol_P_phosphatase_HisJ"/>
</dbReference>
<comment type="catalytic activity">
    <reaction evidence="7">
        <text>L-histidinol phosphate + H2O = L-histidinol + phosphate</text>
        <dbReference type="Rhea" id="RHEA:14465"/>
        <dbReference type="ChEBI" id="CHEBI:15377"/>
        <dbReference type="ChEBI" id="CHEBI:43474"/>
        <dbReference type="ChEBI" id="CHEBI:57699"/>
        <dbReference type="ChEBI" id="CHEBI:57980"/>
        <dbReference type="EC" id="3.1.3.15"/>
    </reaction>
</comment>
<dbReference type="PANTHER" id="PTHR21039:SF0">
    <property type="entry name" value="HISTIDINOL-PHOSPHATASE"/>
    <property type="match status" value="1"/>
</dbReference>
<accession>V4HC50</accession>
<evidence type="ECO:0000313" key="9">
    <source>
        <dbReference type="EMBL" id="ESP87633.1"/>
    </source>
</evidence>
<organism evidence="9 10">
    <name type="scientific">Candidatus Halobonum tyrrellensis G22</name>
    <dbReference type="NCBI Taxonomy" id="1324957"/>
    <lineage>
        <taxon>Archaea</taxon>
        <taxon>Methanobacteriati</taxon>
        <taxon>Methanobacteriota</taxon>
        <taxon>Stenosarchaea group</taxon>
        <taxon>Halobacteria</taxon>
        <taxon>Halobacteriales</taxon>
        <taxon>Haloferacaceae</taxon>
        <taxon>Candidatus Halobonum</taxon>
    </lineage>
</organism>
<evidence type="ECO:0000256" key="7">
    <source>
        <dbReference type="ARBA" id="ARBA00049158"/>
    </source>
</evidence>
<dbReference type="EMBL" id="ASGZ01000053">
    <property type="protein sequence ID" value="ESP87633.1"/>
    <property type="molecule type" value="Genomic_DNA"/>
</dbReference>
<gene>
    <name evidence="9" type="ORF">K933_12982</name>
</gene>
<dbReference type="UniPathway" id="UPA00031">
    <property type="reaction ID" value="UER00013"/>
</dbReference>
<dbReference type="AlphaFoldDB" id="V4HC50"/>
<sequence>MERLRDFHAHSNYSDGRFLDAMVAAAEDAGLDGVGFADHCNVSAREEAREYAARYGFNLDVTHERRRRAIRRVREDASVAVYDAVEMDYDPRDETEIRAFLADAEFDYSLGSVHAVDGANVQVAANFESMDDADRDAVVDRYFERLLALIRSDLFDVAAHVDLPERTPPLRGRATDEQYRRVARAFADSRTVPEVNAGRALTESGVVHPAPAFLDALREEGVPVTVGTDAHVPDELRERAAFLDDFLAERGLDPVEPDGV</sequence>
<keyword evidence="4" id="KW-0028">Amino-acid biosynthesis</keyword>
<dbReference type="Pfam" id="PF02811">
    <property type="entry name" value="PHP"/>
    <property type="match status" value="1"/>
</dbReference>
<evidence type="ECO:0000256" key="1">
    <source>
        <dbReference type="ARBA" id="ARBA00004970"/>
    </source>
</evidence>
<dbReference type="GO" id="GO:0005737">
    <property type="term" value="C:cytoplasm"/>
    <property type="evidence" value="ECO:0007669"/>
    <property type="project" value="TreeGrafter"/>
</dbReference>
<keyword evidence="10" id="KW-1185">Reference proteome</keyword>
<keyword evidence="6" id="KW-0368">Histidine biosynthesis</keyword>
<evidence type="ECO:0000256" key="5">
    <source>
        <dbReference type="ARBA" id="ARBA00022801"/>
    </source>
</evidence>
<comment type="pathway">
    <text evidence="1">Amino-acid biosynthesis; L-histidine biosynthesis; L-histidine from 5-phospho-alpha-D-ribose 1-diphosphate: step 8/9.</text>
</comment>
<reference evidence="9 10" key="1">
    <citation type="journal article" date="2013" name="Genome Announc.">
        <title>Draft Genome Sequence of 'Candidatus Halobonum tyrrellensis' Strain G22, Isolated from the Hypersaline Waters of Lake Tyrrell, Australia.</title>
        <authorList>
            <person name="Ugalde J.A."/>
            <person name="Narasingarao P."/>
            <person name="Kuo S."/>
            <person name="Podell S."/>
            <person name="Allen E.E."/>
        </authorList>
    </citation>
    <scope>NUCLEOTIDE SEQUENCE [LARGE SCALE GENOMIC DNA]</scope>
    <source>
        <strain evidence="9 10">G22</strain>
    </source>
</reference>
<dbReference type="PANTHER" id="PTHR21039">
    <property type="entry name" value="HISTIDINOL PHOSPHATASE-RELATED"/>
    <property type="match status" value="1"/>
</dbReference>
<keyword evidence="5 9" id="KW-0378">Hydrolase</keyword>
<evidence type="ECO:0000313" key="10">
    <source>
        <dbReference type="Proteomes" id="UP000017840"/>
    </source>
</evidence>
<dbReference type="GO" id="GO:0004401">
    <property type="term" value="F:histidinol-phosphatase activity"/>
    <property type="evidence" value="ECO:0007669"/>
    <property type="project" value="UniProtKB-EC"/>
</dbReference>
<dbReference type="eggNOG" id="arCOG00304">
    <property type="taxonomic scope" value="Archaea"/>
</dbReference>
<evidence type="ECO:0000256" key="4">
    <source>
        <dbReference type="ARBA" id="ARBA00022605"/>
    </source>
</evidence>
<dbReference type="GO" id="GO:0000105">
    <property type="term" value="P:L-histidine biosynthetic process"/>
    <property type="evidence" value="ECO:0007669"/>
    <property type="project" value="UniProtKB-UniPathway"/>
</dbReference>
<comment type="similarity">
    <text evidence="2">Belongs to the PHP hydrolase family. HisK subfamily.</text>
</comment>
<evidence type="ECO:0000256" key="6">
    <source>
        <dbReference type="ARBA" id="ARBA00023102"/>
    </source>
</evidence>
<evidence type="ECO:0000256" key="3">
    <source>
        <dbReference type="ARBA" id="ARBA00013085"/>
    </source>
</evidence>
<name>V4HC50_9EURY</name>
<dbReference type="Proteomes" id="UP000017840">
    <property type="component" value="Unassembled WGS sequence"/>
</dbReference>
<feature type="domain" description="PHP" evidence="8">
    <location>
        <begin position="6"/>
        <end position="196"/>
    </location>
</feature>
<dbReference type="SUPFAM" id="SSF89550">
    <property type="entry name" value="PHP domain-like"/>
    <property type="match status" value="1"/>
</dbReference>
<evidence type="ECO:0000259" key="8">
    <source>
        <dbReference type="Pfam" id="PF02811"/>
    </source>
</evidence>
<dbReference type="Gene3D" id="3.20.20.140">
    <property type="entry name" value="Metal-dependent hydrolases"/>
    <property type="match status" value="1"/>
</dbReference>
<proteinExistence type="inferred from homology"/>
<dbReference type="RefSeq" id="WP_023395171.1">
    <property type="nucleotide sequence ID" value="NZ_ASGZ01000053.1"/>
</dbReference>